<name>A0A3B0ZQ84_9ZZZZ</name>
<dbReference type="EMBL" id="UOFS01000024">
    <property type="protein sequence ID" value="VAW95715.1"/>
    <property type="molecule type" value="Genomic_DNA"/>
</dbReference>
<comment type="similarity">
    <text evidence="1">Belongs to the glutaredoxin family.</text>
</comment>
<dbReference type="AlphaFoldDB" id="A0A3B0ZQ84"/>
<evidence type="ECO:0000256" key="1">
    <source>
        <dbReference type="ARBA" id="ARBA00007787"/>
    </source>
</evidence>
<dbReference type="InterPro" id="IPR036249">
    <property type="entry name" value="Thioredoxin-like_sf"/>
</dbReference>
<dbReference type="PANTHER" id="PTHR34386">
    <property type="entry name" value="GLUTAREDOXIN"/>
    <property type="match status" value="1"/>
</dbReference>
<evidence type="ECO:0000313" key="7">
    <source>
        <dbReference type="EMBL" id="VAW95715.1"/>
    </source>
</evidence>
<keyword evidence="3" id="KW-0249">Electron transport</keyword>
<dbReference type="SUPFAM" id="SSF52833">
    <property type="entry name" value="Thioredoxin-like"/>
    <property type="match status" value="1"/>
</dbReference>
<dbReference type="Pfam" id="PF00462">
    <property type="entry name" value="Glutaredoxin"/>
    <property type="match status" value="1"/>
</dbReference>
<accession>A0A3B0ZQ84</accession>
<sequence length="85" mass="9635">MPNIVMYCTETCPFCMRAENLLVKKGVQYNKILIDNNESLFQEMITKAGRDSVPQIFIDDKHIGGFDDLVELDIDDELDPLLGIA</sequence>
<evidence type="ECO:0000256" key="5">
    <source>
        <dbReference type="ARBA" id="ARBA00023284"/>
    </source>
</evidence>
<dbReference type="Gene3D" id="3.40.30.10">
    <property type="entry name" value="Glutaredoxin"/>
    <property type="match status" value="1"/>
</dbReference>
<evidence type="ECO:0000256" key="4">
    <source>
        <dbReference type="ARBA" id="ARBA00023157"/>
    </source>
</evidence>
<dbReference type="PANTHER" id="PTHR34386:SF1">
    <property type="entry name" value="GLUTAREDOXIN-LIKE PROTEIN NRDH"/>
    <property type="match status" value="1"/>
</dbReference>
<dbReference type="InterPro" id="IPR011767">
    <property type="entry name" value="GLR_AS"/>
</dbReference>
<protein>
    <submittedName>
        <fullName evidence="7">Glutaredoxin 3</fullName>
    </submittedName>
</protein>
<evidence type="ECO:0000256" key="3">
    <source>
        <dbReference type="ARBA" id="ARBA00022982"/>
    </source>
</evidence>
<dbReference type="PRINTS" id="PR00160">
    <property type="entry name" value="GLUTAREDOXIN"/>
</dbReference>
<keyword evidence="4" id="KW-1015">Disulfide bond</keyword>
<dbReference type="InterPro" id="IPR011900">
    <property type="entry name" value="GRX_bact"/>
</dbReference>
<keyword evidence="5" id="KW-0676">Redox-active center</keyword>
<dbReference type="InterPro" id="IPR014025">
    <property type="entry name" value="Glutaredoxin_subgr"/>
</dbReference>
<dbReference type="CDD" id="cd03418">
    <property type="entry name" value="GRX_GRXb_1_3_like"/>
    <property type="match status" value="1"/>
</dbReference>
<proteinExistence type="inferred from homology"/>
<evidence type="ECO:0000256" key="2">
    <source>
        <dbReference type="ARBA" id="ARBA00022448"/>
    </source>
</evidence>
<gene>
    <name evidence="7" type="ORF">MNBD_GAMMA22-1845</name>
</gene>
<dbReference type="GO" id="GO:0009055">
    <property type="term" value="F:electron transfer activity"/>
    <property type="evidence" value="ECO:0007669"/>
    <property type="project" value="TreeGrafter"/>
</dbReference>
<reference evidence="7" key="1">
    <citation type="submission" date="2018-06" db="EMBL/GenBank/DDBJ databases">
        <authorList>
            <person name="Zhirakovskaya E."/>
        </authorList>
    </citation>
    <scope>NUCLEOTIDE SEQUENCE</scope>
</reference>
<dbReference type="PROSITE" id="PS51354">
    <property type="entry name" value="GLUTAREDOXIN_2"/>
    <property type="match status" value="1"/>
</dbReference>
<dbReference type="InterPro" id="IPR051548">
    <property type="entry name" value="Grx-like_ET"/>
</dbReference>
<feature type="domain" description="Glutaredoxin" evidence="6">
    <location>
        <begin position="4"/>
        <end position="63"/>
    </location>
</feature>
<dbReference type="NCBIfam" id="TIGR02181">
    <property type="entry name" value="GRX_bact"/>
    <property type="match status" value="1"/>
</dbReference>
<dbReference type="InterPro" id="IPR002109">
    <property type="entry name" value="Glutaredoxin"/>
</dbReference>
<dbReference type="PROSITE" id="PS00195">
    <property type="entry name" value="GLUTAREDOXIN_1"/>
    <property type="match status" value="1"/>
</dbReference>
<organism evidence="7">
    <name type="scientific">hydrothermal vent metagenome</name>
    <dbReference type="NCBI Taxonomy" id="652676"/>
    <lineage>
        <taxon>unclassified sequences</taxon>
        <taxon>metagenomes</taxon>
        <taxon>ecological metagenomes</taxon>
    </lineage>
</organism>
<evidence type="ECO:0000259" key="6">
    <source>
        <dbReference type="Pfam" id="PF00462"/>
    </source>
</evidence>
<dbReference type="GO" id="GO:0045454">
    <property type="term" value="P:cell redox homeostasis"/>
    <property type="evidence" value="ECO:0007669"/>
    <property type="project" value="InterPro"/>
</dbReference>
<keyword evidence="2" id="KW-0813">Transport</keyword>